<comment type="caution">
    <text evidence="2">The sequence shown here is derived from an EMBL/GenBank/DDBJ whole genome shotgun (WGS) entry which is preliminary data.</text>
</comment>
<protein>
    <submittedName>
        <fullName evidence="2">Uncharacterized protein</fullName>
    </submittedName>
</protein>
<proteinExistence type="predicted"/>
<dbReference type="Proteomes" id="UP000765509">
    <property type="component" value="Unassembled WGS sequence"/>
</dbReference>
<gene>
    <name evidence="2" type="ORF">O181_007156</name>
</gene>
<sequence>MKEIVSGRNHLSGLTTKTNQGKRCQKEKKKNYAIEQVPEEDTQEDSESDSMGDSIRENSDDDQEPIERFLVEYQEETQLEFQDIQLEVGLPQDTSYKSLCKQTQDAQTFLVTPTKEIS</sequence>
<organism evidence="2 3">
    <name type="scientific">Austropuccinia psidii MF-1</name>
    <dbReference type="NCBI Taxonomy" id="1389203"/>
    <lineage>
        <taxon>Eukaryota</taxon>
        <taxon>Fungi</taxon>
        <taxon>Dikarya</taxon>
        <taxon>Basidiomycota</taxon>
        <taxon>Pucciniomycotina</taxon>
        <taxon>Pucciniomycetes</taxon>
        <taxon>Pucciniales</taxon>
        <taxon>Sphaerophragmiaceae</taxon>
        <taxon>Austropuccinia</taxon>
    </lineage>
</organism>
<evidence type="ECO:0000313" key="2">
    <source>
        <dbReference type="EMBL" id="MBW0467441.1"/>
    </source>
</evidence>
<accession>A0A9Q3GHD2</accession>
<feature type="compositionally biased region" description="Acidic residues" evidence="1">
    <location>
        <begin position="37"/>
        <end position="50"/>
    </location>
</feature>
<name>A0A9Q3GHD2_9BASI</name>
<feature type="compositionally biased region" description="Polar residues" evidence="1">
    <location>
        <begin position="12"/>
        <end position="22"/>
    </location>
</feature>
<evidence type="ECO:0000313" key="3">
    <source>
        <dbReference type="Proteomes" id="UP000765509"/>
    </source>
</evidence>
<feature type="region of interest" description="Disordered" evidence="1">
    <location>
        <begin position="1"/>
        <end position="66"/>
    </location>
</feature>
<reference evidence="2" key="1">
    <citation type="submission" date="2021-03" db="EMBL/GenBank/DDBJ databases">
        <title>Draft genome sequence of rust myrtle Austropuccinia psidii MF-1, a brazilian biotype.</title>
        <authorList>
            <person name="Quecine M.C."/>
            <person name="Pachon D.M.R."/>
            <person name="Bonatelli M.L."/>
            <person name="Correr F.H."/>
            <person name="Franceschini L.M."/>
            <person name="Leite T.F."/>
            <person name="Margarido G.R.A."/>
            <person name="Almeida C.A."/>
            <person name="Ferrarezi J.A."/>
            <person name="Labate C.A."/>
        </authorList>
    </citation>
    <scope>NUCLEOTIDE SEQUENCE</scope>
    <source>
        <strain evidence="2">MF-1</strain>
    </source>
</reference>
<dbReference type="AlphaFoldDB" id="A0A9Q3GHD2"/>
<dbReference type="EMBL" id="AVOT02001583">
    <property type="protein sequence ID" value="MBW0467441.1"/>
    <property type="molecule type" value="Genomic_DNA"/>
</dbReference>
<evidence type="ECO:0000256" key="1">
    <source>
        <dbReference type="SAM" id="MobiDB-lite"/>
    </source>
</evidence>
<keyword evidence="3" id="KW-1185">Reference proteome</keyword>